<evidence type="ECO:0000256" key="1">
    <source>
        <dbReference type="SAM" id="Phobius"/>
    </source>
</evidence>
<keyword evidence="1" id="KW-1133">Transmembrane helix</keyword>
<dbReference type="EMBL" id="BMFU01000001">
    <property type="protein sequence ID" value="GGH46447.1"/>
    <property type="molecule type" value="Genomic_DNA"/>
</dbReference>
<reference evidence="3" key="1">
    <citation type="journal article" date="2019" name="Int. J. Syst. Evol. Microbiol.">
        <title>The Global Catalogue of Microorganisms (GCM) 10K type strain sequencing project: providing services to taxonomists for standard genome sequencing and annotation.</title>
        <authorList>
            <consortium name="The Broad Institute Genomics Platform"/>
            <consortium name="The Broad Institute Genome Sequencing Center for Infectious Disease"/>
            <person name="Wu L."/>
            <person name="Ma J."/>
        </authorList>
    </citation>
    <scope>NUCLEOTIDE SEQUENCE [LARGE SCALE GENOMIC DNA]</scope>
    <source>
        <strain evidence="3">CGMCC 1.12770</strain>
    </source>
</reference>
<keyword evidence="1" id="KW-0472">Membrane</keyword>
<keyword evidence="1" id="KW-0812">Transmembrane</keyword>
<proteinExistence type="predicted"/>
<accession>A0ABQ1Z244</accession>
<keyword evidence="3" id="KW-1185">Reference proteome</keyword>
<protein>
    <submittedName>
        <fullName evidence="2">Uncharacterized protein</fullName>
    </submittedName>
</protein>
<dbReference type="RefSeq" id="WP_188591397.1">
    <property type="nucleotide sequence ID" value="NZ_BMFU01000001.1"/>
</dbReference>
<comment type="caution">
    <text evidence="2">The sequence shown here is derived from an EMBL/GenBank/DDBJ whole genome shotgun (WGS) entry which is preliminary data.</text>
</comment>
<gene>
    <name evidence="2" type="ORF">GCM10008014_09120</name>
</gene>
<evidence type="ECO:0000313" key="2">
    <source>
        <dbReference type="EMBL" id="GGH46447.1"/>
    </source>
</evidence>
<feature type="transmembrane region" description="Helical" evidence="1">
    <location>
        <begin position="12"/>
        <end position="32"/>
    </location>
</feature>
<evidence type="ECO:0000313" key="3">
    <source>
        <dbReference type="Proteomes" id="UP000652153"/>
    </source>
</evidence>
<organism evidence="2 3">
    <name type="scientific">Paenibacillus silvae</name>
    <dbReference type="NCBI Taxonomy" id="1325358"/>
    <lineage>
        <taxon>Bacteria</taxon>
        <taxon>Bacillati</taxon>
        <taxon>Bacillota</taxon>
        <taxon>Bacilli</taxon>
        <taxon>Bacillales</taxon>
        <taxon>Paenibacillaceae</taxon>
        <taxon>Paenibacillus</taxon>
    </lineage>
</organism>
<name>A0ABQ1Z244_9BACL</name>
<dbReference type="Proteomes" id="UP000652153">
    <property type="component" value="Unassembled WGS sequence"/>
</dbReference>
<sequence>MAEWIKSVWDSGVPMTLFTGVAVPIFAVLLSVRVTMKKAKEKELEDERNQRIKLLHMLRHELKTVITHYNAKNKYYTKESLTGKLIVNSPLFNVNEHKAMLNGLWEYLRGYESLNTAIDTIPMQFAPIQTAILDLSKNMIGLHNMAKYKKLSDEFVNEEIEPIIDESVQYIIAAAKPLLEEVEKEIRLIESR</sequence>